<reference evidence="2" key="1">
    <citation type="submission" date="2022-01" db="EMBL/GenBank/DDBJ databases">
        <title>Genome Sequence Resource for Two Populations of Ditylenchus destructor, the Migratory Endoparasitic Phytonematode.</title>
        <authorList>
            <person name="Zhang H."/>
            <person name="Lin R."/>
            <person name="Xie B."/>
        </authorList>
    </citation>
    <scope>NUCLEOTIDE SEQUENCE</scope>
    <source>
        <strain evidence="2">BazhouSP</strain>
    </source>
</reference>
<evidence type="ECO:0000313" key="3">
    <source>
        <dbReference type="Proteomes" id="UP001201812"/>
    </source>
</evidence>
<sequence length="427" mass="46846">MLELLISDIAVNAADLSSSPIFLAVQGPQGGAICEVCRKRKIVTKRAICNACQKFAQRHKGKVLQCKKRNCNGANGSLNYCPACRYREILKLQQKSPDLVKGHTDNFESRLQSPMTSLRMPTSSALLPSSLSQVTTPCTQFPTISHNQLQTSSVDAFVNYQGLPHANHQPHQRIHYQNHAGIQQQNNGNCSGVFDSREPDLYGLNQKSSMNPSQANYLQNDFGMTGSYNYLHNYHWMNQNAHSSLQPGSTIGNMENSQFPTAQNSTKKNLPTPHSQPHNLNGNVDQLSFANNGYNGMTMAHQWNPSIPSMQNYFMLGSPNAQVQQQISQMQECKSQHYIGHQSLPQNFVTNTTPAHSSTSQGSIPTATQSIHAGCSAPSSSGYGALNSSYMINIGTNNLNNFASEVTKDELNLYLGPGHSDLQTGTI</sequence>
<keyword evidence="3" id="KW-1185">Reference proteome</keyword>
<comment type="caution">
    <text evidence="2">The sequence shown here is derived from an EMBL/GenBank/DDBJ whole genome shotgun (WGS) entry which is preliminary data.</text>
</comment>
<name>A0AAD4MVV8_9BILA</name>
<dbReference type="Proteomes" id="UP001201812">
    <property type="component" value="Unassembled WGS sequence"/>
</dbReference>
<evidence type="ECO:0000313" key="2">
    <source>
        <dbReference type="EMBL" id="KAI1708121.1"/>
    </source>
</evidence>
<feature type="region of interest" description="Disordered" evidence="1">
    <location>
        <begin position="253"/>
        <end position="284"/>
    </location>
</feature>
<evidence type="ECO:0000256" key="1">
    <source>
        <dbReference type="SAM" id="MobiDB-lite"/>
    </source>
</evidence>
<proteinExistence type="predicted"/>
<protein>
    <submittedName>
        <fullName evidence="2">Uncharacterized protein</fullName>
    </submittedName>
</protein>
<organism evidence="2 3">
    <name type="scientific">Ditylenchus destructor</name>
    <dbReference type="NCBI Taxonomy" id="166010"/>
    <lineage>
        <taxon>Eukaryota</taxon>
        <taxon>Metazoa</taxon>
        <taxon>Ecdysozoa</taxon>
        <taxon>Nematoda</taxon>
        <taxon>Chromadorea</taxon>
        <taxon>Rhabditida</taxon>
        <taxon>Tylenchina</taxon>
        <taxon>Tylenchomorpha</taxon>
        <taxon>Sphaerularioidea</taxon>
        <taxon>Anguinidae</taxon>
        <taxon>Anguininae</taxon>
        <taxon>Ditylenchus</taxon>
    </lineage>
</organism>
<gene>
    <name evidence="2" type="ORF">DdX_12069</name>
</gene>
<dbReference type="EMBL" id="JAKKPZ010000037">
    <property type="protein sequence ID" value="KAI1708121.1"/>
    <property type="molecule type" value="Genomic_DNA"/>
</dbReference>
<accession>A0AAD4MVV8</accession>
<dbReference type="AlphaFoldDB" id="A0AAD4MVV8"/>